<gene>
    <name evidence="5" type="primary">cetZ</name>
    <name evidence="8" type="ORF">C484_17346</name>
</gene>
<dbReference type="AlphaFoldDB" id="L9ZMA0"/>
<feature type="domain" description="Tubulin/FtsZ GTPase" evidence="7">
    <location>
        <begin position="2"/>
        <end position="227"/>
    </location>
</feature>
<name>L9ZMA0_9EURY</name>
<dbReference type="InterPro" id="IPR036525">
    <property type="entry name" value="Tubulin/FtsZ_GTPase_sf"/>
</dbReference>
<proteinExistence type="inferred from homology"/>
<comment type="similarity">
    <text evidence="1 5">Belongs to the CetZ family.</text>
</comment>
<dbReference type="GO" id="GO:0008360">
    <property type="term" value="P:regulation of cell shape"/>
    <property type="evidence" value="ECO:0007669"/>
    <property type="project" value="UniProtKB-UniRule"/>
</dbReference>
<evidence type="ECO:0000256" key="4">
    <source>
        <dbReference type="ARBA" id="ARBA00023134"/>
    </source>
</evidence>
<dbReference type="Proteomes" id="UP000011648">
    <property type="component" value="Unassembled WGS sequence"/>
</dbReference>
<sequence>MQLEVIGVGGAGCRVAEAIRTAETASQPFLCDVFAFDTDTQALAELESVPDDHRHRYGAGIDTGLNGNLQRGETLGEEHVDELSRKLDAGQPSAADAFLVVVGLGGATGGGTAPELVANLQTLYDVPVYVLGTLPADRERSPDGDPSVPTDDTRPSGADADGATRPLAAANATQTLSRLDGLANAVLCFDNESWLRTGEVMVDGRARLNRELAARIEALFGATAQPADERAASAETVIDANDIRRILGTETALVTLGYGTQRIESSSESGSVLGLELDLGLGLFGSDSTVETSAAVSAVETTVGKAIQGKLTLECERTNTDRALLVVGGPPEWLNRTAVADGRRRLESATESTQTLGGDAPRPDSEAVFALAVLAGIGPVDRIEQLQAAARQSKQ</sequence>
<evidence type="ECO:0000256" key="6">
    <source>
        <dbReference type="SAM" id="MobiDB-lite"/>
    </source>
</evidence>
<dbReference type="PATRIC" id="fig|1230458.4.peg.3521"/>
<feature type="binding site" evidence="5">
    <location>
        <position position="209"/>
    </location>
    <ligand>
        <name>GTP</name>
        <dbReference type="ChEBI" id="CHEBI:37565"/>
    </ligand>
</feature>
<evidence type="ECO:0000313" key="9">
    <source>
        <dbReference type="Proteomes" id="UP000011648"/>
    </source>
</evidence>
<dbReference type="Pfam" id="PF21011">
    <property type="entry name" value="CetZ_C"/>
    <property type="match status" value="1"/>
</dbReference>
<evidence type="ECO:0000259" key="7">
    <source>
        <dbReference type="SMART" id="SM00864"/>
    </source>
</evidence>
<dbReference type="CDD" id="cd02202">
    <property type="entry name" value="CetZ_tubulin-like"/>
    <property type="match status" value="1"/>
</dbReference>
<feature type="binding site" evidence="5">
    <location>
        <position position="139"/>
    </location>
    <ligand>
        <name>GTP</name>
        <dbReference type="ChEBI" id="CHEBI:37565"/>
    </ligand>
</feature>
<dbReference type="SUPFAM" id="SSF52490">
    <property type="entry name" value="Tubulin nucleotide-binding domain-like"/>
    <property type="match status" value="1"/>
</dbReference>
<evidence type="ECO:0000313" key="8">
    <source>
        <dbReference type="EMBL" id="ELY87479.1"/>
    </source>
</evidence>
<dbReference type="OrthoDB" id="269955at2157"/>
<dbReference type="InterPro" id="IPR037103">
    <property type="entry name" value="Tubulin/FtsZ-like_C"/>
</dbReference>
<dbReference type="RefSeq" id="WP_006827103.1">
    <property type="nucleotide sequence ID" value="NZ_AOIL01000054.1"/>
</dbReference>
<keyword evidence="4 5" id="KW-0342">GTP-binding</keyword>
<dbReference type="GO" id="GO:0005525">
    <property type="term" value="F:GTP binding"/>
    <property type="evidence" value="ECO:0007669"/>
    <property type="project" value="UniProtKB-UniRule"/>
</dbReference>
<feature type="binding site" evidence="5">
    <location>
        <position position="191"/>
    </location>
    <ligand>
        <name>GTP</name>
        <dbReference type="ChEBI" id="CHEBI:37565"/>
    </ligand>
</feature>
<comment type="subcellular location">
    <subcellularLocation>
        <location evidence="5">Cytoplasm</location>
    </subcellularLocation>
</comment>
<dbReference type="Gene3D" id="3.40.50.1440">
    <property type="entry name" value="Tubulin/FtsZ, GTPase domain"/>
    <property type="match status" value="1"/>
</dbReference>
<evidence type="ECO:0000256" key="2">
    <source>
        <dbReference type="ARBA" id="ARBA00022741"/>
    </source>
</evidence>
<dbReference type="InterPro" id="IPR032907">
    <property type="entry name" value="CetZ"/>
</dbReference>
<keyword evidence="2 5" id="KW-0547">Nucleotide-binding</keyword>
<keyword evidence="5" id="KW-0963">Cytoplasm</keyword>
<dbReference type="InterPro" id="IPR003008">
    <property type="entry name" value="Tubulin_FtsZ_GTPase"/>
</dbReference>
<dbReference type="Gene3D" id="3.30.1330.20">
    <property type="entry name" value="Tubulin/FtsZ, C-terminal domain"/>
    <property type="match status" value="1"/>
</dbReference>
<dbReference type="STRING" id="1230458.C484_17346"/>
<reference evidence="8 9" key="1">
    <citation type="journal article" date="2014" name="PLoS Genet.">
        <title>Phylogenetically driven sequencing of extremely halophilic archaea reveals strategies for static and dynamic osmo-response.</title>
        <authorList>
            <person name="Becker E.A."/>
            <person name="Seitzer P.M."/>
            <person name="Tritt A."/>
            <person name="Larsen D."/>
            <person name="Krusor M."/>
            <person name="Yao A.I."/>
            <person name="Wu D."/>
            <person name="Madern D."/>
            <person name="Eisen J.A."/>
            <person name="Darling A.E."/>
            <person name="Facciotti M.T."/>
        </authorList>
    </citation>
    <scope>NUCLEOTIDE SEQUENCE [LARGE SCALE GENOMIC DNA]</scope>
    <source>
        <strain evidence="8 9">DSM 12281</strain>
    </source>
</reference>
<comment type="caution">
    <text evidence="8">The sequence shown here is derived from an EMBL/GenBank/DDBJ whole genome shotgun (WGS) entry which is preliminary data.</text>
</comment>
<organism evidence="8 9">
    <name type="scientific">Natrialba taiwanensis DSM 12281</name>
    <dbReference type="NCBI Taxonomy" id="1230458"/>
    <lineage>
        <taxon>Archaea</taxon>
        <taxon>Methanobacteriati</taxon>
        <taxon>Methanobacteriota</taxon>
        <taxon>Stenosarchaea group</taxon>
        <taxon>Halobacteria</taxon>
        <taxon>Halobacteriales</taxon>
        <taxon>Natrialbaceae</taxon>
        <taxon>Natrialba</taxon>
    </lineage>
</organism>
<keyword evidence="9" id="KW-1185">Reference proteome</keyword>
<protein>
    <recommendedName>
        <fullName evidence="5">Tubulin-like protein CetZ</fullName>
    </recommendedName>
</protein>
<comment type="function">
    <text evidence="5">Involved in cell shape control.</text>
</comment>
<feature type="region of interest" description="Disordered" evidence="6">
    <location>
        <begin position="344"/>
        <end position="363"/>
    </location>
</feature>
<evidence type="ECO:0000256" key="1">
    <source>
        <dbReference type="ARBA" id="ARBA00006877"/>
    </source>
</evidence>
<evidence type="ECO:0000256" key="3">
    <source>
        <dbReference type="ARBA" id="ARBA00022960"/>
    </source>
</evidence>
<feature type="region of interest" description="Disordered" evidence="6">
    <location>
        <begin position="135"/>
        <end position="163"/>
    </location>
</feature>
<evidence type="ECO:0000256" key="5">
    <source>
        <dbReference type="HAMAP-Rule" id="MF_01946"/>
    </source>
</evidence>
<dbReference type="HAMAP" id="MF_01946">
    <property type="entry name" value="CetZ"/>
    <property type="match status" value="1"/>
</dbReference>
<dbReference type="InterPro" id="IPR048737">
    <property type="entry name" value="CetZ_C"/>
</dbReference>
<dbReference type="SMART" id="SM00864">
    <property type="entry name" value="Tubulin"/>
    <property type="match status" value="1"/>
</dbReference>
<accession>L9ZMA0</accession>
<dbReference type="EMBL" id="AOIL01000054">
    <property type="protein sequence ID" value="ELY87479.1"/>
    <property type="molecule type" value="Genomic_DNA"/>
</dbReference>
<dbReference type="Pfam" id="PF00091">
    <property type="entry name" value="Tubulin"/>
    <property type="match status" value="1"/>
</dbReference>
<dbReference type="GO" id="GO:0005737">
    <property type="term" value="C:cytoplasm"/>
    <property type="evidence" value="ECO:0007669"/>
    <property type="project" value="UniProtKB-SubCell"/>
</dbReference>
<comment type="caution">
    <text evidence="5">Lacks conserved residue(s) required for the propagation of feature annotation.</text>
</comment>
<feature type="binding site" evidence="5">
    <location>
        <begin position="107"/>
        <end position="109"/>
    </location>
    <ligand>
        <name>GTP</name>
        <dbReference type="ChEBI" id="CHEBI:37565"/>
    </ligand>
</feature>
<keyword evidence="3 5" id="KW-0133">Cell shape</keyword>
<dbReference type="GO" id="GO:0003924">
    <property type="term" value="F:GTPase activity"/>
    <property type="evidence" value="ECO:0007669"/>
    <property type="project" value="InterPro"/>
</dbReference>